<reference evidence="3" key="2">
    <citation type="submission" date="2023-04" db="EMBL/GenBank/DDBJ databases">
        <authorList>
            <person name="Bruccoleri R.E."/>
            <person name="Oakeley E.J."/>
            <person name="Faust A.-M."/>
            <person name="Dessus-Babus S."/>
            <person name="Altorfer M."/>
            <person name="Burckhardt D."/>
            <person name="Oertli M."/>
            <person name="Naumann U."/>
            <person name="Petersen F."/>
            <person name="Wong J."/>
        </authorList>
    </citation>
    <scope>NUCLEOTIDE SEQUENCE</scope>
    <source>
        <strain evidence="3">GSM-AAB239-AS_SAM_17_03QT</strain>
        <tissue evidence="3">Leaf</tissue>
    </source>
</reference>
<evidence type="ECO:0000313" key="3">
    <source>
        <dbReference type="EMBL" id="KAJ6852800.1"/>
    </source>
</evidence>
<feature type="compositionally biased region" description="Polar residues" evidence="1">
    <location>
        <begin position="68"/>
        <end position="77"/>
    </location>
</feature>
<name>A0AAX6IHI8_IRIPA</name>
<dbReference type="EMBL" id="JANAVB010001577">
    <property type="protein sequence ID" value="KAJ6852799.1"/>
    <property type="molecule type" value="Genomic_DNA"/>
</dbReference>
<dbReference type="EMBL" id="JANAVB010001576">
    <property type="protein sequence ID" value="KAJ6852800.1"/>
    <property type="molecule type" value="Genomic_DNA"/>
</dbReference>
<organism evidence="3 4">
    <name type="scientific">Iris pallida</name>
    <name type="common">Sweet iris</name>
    <dbReference type="NCBI Taxonomy" id="29817"/>
    <lineage>
        <taxon>Eukaryota</taxon>
        <taxon>Viridiplantae</taxon>
        <taxon>Streptophyta</taxon>
        <taxon>Embryophyta</taxon>
        <taxon>Tracheophyta</taxon>
        <taxon>Spermatophyta</taxon>
        <taxon>Magnoliopsida</taxon>
        <taxon>Liliopsida</taxon>
        <taxon>Asparagales</taxon>
        <taxon>Iridaceae</taxon>
        <taxon>Iridoideae</taxon>
        <taxon>Irideae</taxon>
        <taxon>Iris</taxon>
    </lineage>
</organism>
<dbReference type="AlphaFoldDB" id="A0AAX6IHI8"/>
<proteinExistence type="predicted"/>
<evidence type="ECO:0000256" key="1">
    <source>
        <dbReference type="SAM" id="MobiDB-lite"/>
    </source>
</evidence>
<feature type="region of interest" description="Disordered" evidence="1">
    <location>
        <begin position="40"/>
        <end position="81"/>
    </location>
</feature>
<gene>
    <name evidence="3" type="ORF">M6B38_253250</name>
    <name evidence="2" type="ORF">M6B38_253495</name>
</gene>
<reference evidence="3" key="1">
    <citation type="journal article" date="2023" name="GigaByte">
        <title>Genome assembly of the bearded iris, Iris pallida Lam.</title>
        <authorList>
            <person name="Bruccoleri R.E."/>
            <person name="Oakeley E.J."/>
            <person name="Faust A.M.E."/>
            <person name="Altorfer M."/>
            <person name="Dessus-Babus S."/>
            <person name="Burckhardt D."/>
            <person name="Oertli M."/>
            <person name="Naumann U."/>
            <person name="Petersen F."/>
            <person name="Wong J."/>
        </authorList>
    </citation>
    <scope>NUCLEOTIDE SEQUENCE</scope>
    <source>
        <strain evidence="3">GSM-AAB239-AS_SAM_17_03QT</strain>
    </source>
</reference>
<dbReference type="Proteomes" id="UP001140949">
    <property type="component" value="Unassembled WGS sequence"/>
</dbReference>
<feature type="compositionally biased region" description="Polar residues" evidence="1">
    <location>
        <begin position="107"/>
        <end position="116"/>
    </location>
</feature>
<dbReference type="PANTHER" id="PTHR34280:SF2">
    <property type="entry name" value="OS01G0920100 PROTEIN"/>
    <property type="match status" value="1"/>
</dbReference>
<feature type="compositionally biased region" description="Low complexity" evidence="1">
    <location>
        <begin position="48"/>
        <end position="62"/>
    </location>
</feature>
<protein>
    <submittedName>
        <fullName evidence="3">Uncharacterized protein</fullName>
    </submittedName>
</protein>
<feature type="compositionally biased region" description="Basic and acidic residues" evidence="1">
    <location>
        <begin position="134"/>
        <end position="145"/>
    </location>
</feature>
<feature type="region of interest" description="Disordered" evidence="1">
    <location>
        <begin position="107"/>
        <end position="145"/>
    </location>
</feature>
<dbReference type="InterPro" id="IPR038947">
    <property type="entry name" value="At3g27210-like"/>
</dbReference>
<accession>A0AAX6IHI8</accession>
<sequence>MVATGLSLQTSDLGSKQEMFFDSRMWLDSDCEDDFFSVNGDFTPTRESTPNNQSSSLSTPSSKCFSAFTENSSSEPSPTGRKKLAELFQDASQPEYLSIKKVEANTNNSELSQQTEADLHPKDRANSVNIRESSLSRDHPRNKEKEVDKAAVQCCLPSLMPNYNFSERRQKLHRPMQCVICLCSIYFCVPKVGVAYTLMKGFIKNFR</sequence>
<dbReference type="PANTHER" id="PTHR34280">
    <property type="entry name" value="OS01G0920100 PROTEIN"/>
    <property type="match status" value="1"/>
</dbReference>
<keyword evidence="4" id="KW-1185">Reference proteome</keyword>
<evidence type="ECO:0000313" key="2">
    <source>
        <dbReference type="EMBL" id="KAJ6852799.1"/>
    </source>
</evidence>
<comment type="caution">
    <text evidence="3">The sequence shown here is derived from an EMBL/GenBank/DDBJ whole genome shotgun (WGS) entry which is preliminary data.</text>
</comment>
<evidence type="ECO:0000313" key="4">
    <source>
        <dbReference type="Proteomes" id="UP001140949"/>
    </source>
</evidence>